<dbReference type="EMBL" id="MCGR01000042">
    <property type="protein sequence ID" value="ORY74304.1"/>
    <property type="molecule type" value="Genomic_DNA"/>
</dbReference>
<feature type="transmembrane region" description="Helical" evidence="2">
    <location>
        <begin position="6"/>
        <end position="29"/>
    </location>
</feature>
<organism evidence="3 4">
    <name type="scientific">Leucosporidium creatinivorum</name>
    <dbReference type="NCBI Taxonomy" id="106004"/>
    <lineage>
        <taxon>Eukaryota</taxon>
        <taxon>Fungi</taxon>
        <taxon>Dikarya</taxon>
        <taxon>Basidiomycota</taxon>
        <taxon>Pucciniomycotina</taxon>
        <taxon>Microbotryomycetes</taxon>
        <taxon>Leucosporidiales</taxon>
        <taxon>Leucosporidium</taxon>
    </lineage>
</organism>
<evidence type="ECO:0000256" key="2">
    <source>
        <dbReference type="SAM" id="Phobius"/>
    </source>
</evidence>
<accession>A0A1Y2ESP4</accession>
<protein>
    <submittedName>
        <fullName evidence="3">Uncharacterized protein</fullName>
    </submittedName>
</protein>
<sequence length="124" mass="13338">MAATLWTIIKLIVTIALLGGFLFAVMLAVRAFNSAVASTKESLAGRGVNISSSGVAVKTEKRAKTAEESADAARSGLMKAWKSSSFKVPYLLSKGSNLGGSRHDKDKEEWESKYGPKKHKNHVD</sequence>
<name>A0A1Y2ESP4_9BASI</name>
<dbReference type="InParanoid" id="A0A1Y2ESP4"/>
<evidence type="ECO:0000313" key="4">
    <source>
        <dbReference type="Proteomes" id="UP000193467"/>
    </source>
</evidence>
<keyword evidence="2" id="KW-1133">Transmembrane helix</keyword>
<evidence type="ECO:0000256" key="1">
    <source>
        <dbReference type="SAM" id="MobiDB-lite"/>
    </source>
</evidence>
<keyword evidence="2" id="KW-0812">Transmembrane</keyword>
<evidence type="ECO:0000313" key="3">
    <source>
        <dbReference type="EMBL" id="ORY74304.1"/>
    </source>
</evidence>
<dbReference type="AlphaFoldDB" id="A0A1Y2ESP4"/>
<gene>
    <name evidence="3" type="ORF">BCR35DRAFT_306761</name>
</gene>
<dbReference type="OrthoDB" id="2537940at2759"/>
<reference evidence="3 4" key="1">
    <citation type="submission" date="2016-07" db="EMBL/GenBank/DDBJ databases">
        <title>Pervasive Adenine N6-methylation of Active Genes in Fungi.</title>
        <authorList>
            <consortium name="DOE Joint Genome Institute"/>
            <person name="Mondo S.J."/>
            <person name="Dannebaum R.O."/>
            <person name="Kuo R.C."/>
            <person name="Labutti K."/>
            <person name="Haridas S."/>
            <person name="Kuo A."/>
            <person name="Salamov A."/>
            <person name="Ahrendt S.R."/>
            <person name="Lipzen A."/>
            <person name="Sullivan W."/>
            <person name="Andreopoulos W.B."/>
            <person name="Clum A."/>
            <person name="Lindquist E."/>
            <person name="Daum C."/>
            <person name="Ramamoorthy G.K."/>
            <person name="Gryganskyi A."/>
            <person name="Culley D."/>
            <person name="Magnuson J.K."/>
            <person name="James T.Y."/>
            <person name="O'Malley M.A."/>
            <person name="Stajich J.E."/>
            <person name="Spatafora J.W."/>
            <person name="Visel A."/>
            <person name="Grigoriev I.V."/>
        </authorList>
    </citation>
    <scope>NUCLEOTIDE SEQUENCE [LARGE SCALE GENOMIC DNA]</scope>
    <source>
        <strain evidence="3 4">62-1032</strain>
    </source>
</reference>
<proteinExistence type="predicted"/>
<keyword evidence="2" id="KW-0472">Membrane</keyword>
<feature type="compositionally biased region" description="Basic residues" evidence="1">
    <location>
        <begin position="115"/>
        <end position="124"/>
    </location>
</feature>
<feature type="compositionally biased region" description="Basic and acidic residues" evidence="1">
    <location>
        <begin position="101"/>
        <end position="114"/>
    </location>
</feature>
<dbReference type="Proteomes" id="UP000193467">
    <property type="component" value="Unassembled WGS sequence"/>
</dbReference>
<keyword evidence="4" id="KW-1185">Reference proteome</keyword>
<comment type="caution">
    <text evidence="3">The sequence shown here is derived from an EMBL/GenBank/DDBJ whole genome shotgun (WGS) entry which is preliminary data.</text>
</comment>
<feature type="region of interest" description="Disordered" evidence="1">
    <location>
        <begin position="91"/>
        <end position="124"/>
    </location>
</feature>